<evidence type="ECO:0000313" key="3">
    <source>
        <dbReference type="EMBL" id="KIJ28573.1"/>
    </source>
</evidence>
<reference evidence="3 5" key="1">
    <citation type="submission" date="2014-06" db="EMBL/GenBank/DDBJ databases">
        <title>Evolutionary Origins and Diversification of the Mycorrhizal Mutualists.</title>
        <authorList>
            <consortium name="DOE Joint Genome Institute"/>
            <consortium name="Mycorrhizal Genomics Consortium"/>
            <person name="Kohler A."/>
            <person name="Kuo A."/>
            <person name="Nagy L.G."/>
            <person name="Floudas D."/>
            <person name="Copeland A."/>
            <person name="Barry K.W."/>
            <person name="Cichocki N."/>
            <person name="Veneault-Fourrey C."/>
            <person name="LaButti K."/>
            <person name="Lindquist E.A."/>
            <person name="Lipzen A."/>
            <person name="Lundell T."/>
            <person name="Morin E."/>
            <person name="Murat C."/>
            <person name="Riley R."/>
            <person name="Ohm R."/>
            <person name="Sun H."/>
            <person name="Tunlid A."/>
            <person name="Henrissat B."/>
            <person name="Grigoriev I.V."/>
            <person name="Hibbett D.S."/>
            <person name="Martin F."/>
        </authorList>
    </citation>
    <scope>NUCLEOTIDE SEQUENCE [LARGE SCALE GENOMIC DNA]</scope>
    <source>
        <strain evidence="3 5">SS14</strain>
    </source>
</reference>
<dbReference type="Proteomes" id="UP000054279">
    <property type="component" value="Unassembled WGS sequence"/>
</dbReference>
<dbReference type="EMBL" id="KN837172">
    <property type="protein sequence ID" value="KIJ37019.1"/>
    <property type="molecule type" value="Genomic_DNA"/>
</dbReference>
<keyword evidence="2" id="KW-1133">Transmembrane helix</keyword>
<feature type="transmembrane region" description="Helical" evidence="2">
    <location>
        <begin position="15"/>
        <end position="33"/>
    </location>
</feature>
<keyword evidence="2" id="KW-0472">Membrane</keyword>
<feature type="compositionally biased region" description="Polar residues" evidence="1">
    <location>
        <begin position="68"/>
        <end position="77"/>
    </location>
</feature>
<dbReference type="AlphaFoldDB" id="A0A0C9TGL8"/>
<keyword evidence="2" id="KW-0812">Transmembrane</keyword>
<protein>
    <submittedName>
        <fullName evidence="3">Unplaced genomic scaffold SPHSTscaffold_228, whole genome shotgun sequence</fullName>
    </submittedName>
</protein>
<sequence length="77" mass="8433">MTMPSQKLSPDARRIRTIIVALPIAAVTAYVLYKRLVLEEPQRKLAGPGAHGPLIPMRKIGTPEQAESLPQNDSDSQ</sequence>
<evidence type="ECO:0000256" key="2">
    <source>
        <dbReference type="SAM" id="Phobius"/>
    </source>
</evidence>
<proteinExistence type="predicted"/>
<dbReference type="OrthoDB" id="3784821at2759"/>
<keyword evidence="5" id="KW-1185">Reference proteome</keyword>
<dbReference type="HOGENOM" id="CLU_2639690_0_0_1"/>
<feature type="region of interest" description="Disordered" evidence="1">
    <location>
        <begin position="45"/>
        <end position="77"/>
    </location>
</feature>
<organism evidence="3 5">
    <name type="scientific">Sphaerobolus stellatus (strain SS14)</name>
    <dbReference type="NCBI Taxonomy" id="990650"/>
    <lineage>
        <taxon>Eukaryota</taxon>
        <taxon>Fungi</taxon>
        <taxon>Dikarya</taxon>
        <taxon>Basidiomycota</taxon>
        <taxon>Agaricomycotina</taxon>
        <taxon>Agaricomycetes</taxon>
        <taxon>Phallomycetidae</taxon>
        <taxon>Geastrales</taxon>
        <taxon>Sphaerobolaceae</taxon>
        <taxon>Sphaerobolus</taxon>
    </lineage>
</organism>
<name>A0A0C9TGL8_SPHS4</name>
<evidence type="ECO:0000313" key="5">
    <source>
        <dbReference type="Proteomes" id="UP000054279"/>
    </source>
</evidence>
<evidence type="ECO:0000256" key="1">
    <source>
        <dbReference type="SAM" id="MobiDB-lite"/>
    </source>
</evidence>
<accession>A0A0C9TGL8</accession>
<dbReference type="EMBL" id="KN837303">
    <property type="protein sequence ID" value="KIJ28573.1"/>
    <property type="molecule type" value="Genomic_DNA"/>
</dbReference>
<gene>
    <name evidence="4" type="ORF">M422DRAFT_260402</name>
    <name evidence="3" type="ORF">M422DRAFT_270171</name>
</gene>
<evidence type="ECO:0000313" key="4">
    <source>
        <dbReference type="EMBL" id="KIJ37019.1"/>
    </source>
</evidence>